<evidence type="ECO:0000256" key="1">
    <source>
        <dbReference type="ARBA" id="ARBA00006485"/>
    </source>
</evidence>
<sequence>MKSPCPRFLCCSWRVTSSGFPNVYRPKFISAELSTAASAGLICQGERGTRFRLVRPLGTPARDKASNVWLAIDESRPDAEYIIKLPPGDNNDSPWSNTALAALKHELEMQRLFAKDPMIRRLVDYVPESEPVGPMMVLEAFTDSLWDARNARPFTAKEIKWIMKGVLLGIYTVHMRGLVYTDLKMENVVLGGFDSSKPSENFRDLIVRLADCGSISKPSTREITSLTYRSPEVHFGKSWTSSTDVWSWGIILAQLFQAQVDFRSAGIYDSIQSKSLEEKRDTIRGQLAIDFDLSSLPFYAEDKQCARILPTPQPERAYMWANNMVEKGVPGNDIHFLVEVLPPDPNARLTVREILESGYLDG</sequence>
<dbReference type="SUPFAM" id="SSF56112">
    <property type="entry name" value="Protein kinase-like (PK-like)"/>
    <property type="match status" value="1"/>
</dbReference>
<feature type="domain" description="Protein kinase" evidence="7">
    <location>
        <begin position="51"/>
        <end position="360"/>
    </location>
</feature>
<evidence type="ECO:0000256" key="2">
    <source>
        <dbReference type="ARBA" id="ARBA00012425"/>
    </source>
</evidence>
<dbReference type="RefSeq" id="XP_041546405.1">
    <property type="nucleotide sequence ID" value="XM_041693084.1"/>
</dbReference>
<dbReference type="GO" id="GO:0004693">
    <property type="term" value="F:cyclin-dependent protein serine/threonine kinase activity"/>
    <property type="evidence" value="ECO:0007669"/>
    <property type="project" value="UniProtKB-EC"/>
</dbReference>
<name>A0A7R7WGM5_ASPKA</name>
<dbReference type="GO" id="GO:0005634">
    <property type="term" value="C:nucleus"/>
    <property type="evidence" value="ECO:0007669"/>
    <property type="project" value="TreeGrafter"/>
</dbReference>
<evidence type="ECO:0000256" key="3">
    <source>
        <dbReference type="ARBA" id="ARBA00022741"/>
    </source>
</evidence>
<gene>
    <name evidence="8" type="ORF">AKAW2_60907S</name>
</gene>
<dbReference type="Pfam" id="PF00069">
    <property type="entry name" value="Pkinase"/>
    <property type="match status" value="1"/>
</dbReference>
<dbReference type="Proteomes" id="UP000661280">
    <property type="component" value="Chromosome 6"/>
</dbReference>
<evidence type="ECO:0000313" key="8">
    <source>
        <dbReference type="EMBL" id="BCS02643.1"/>
    </source>
</evidence>
<dbReference type="InterPro" id="IPR011009">
    <property type="entry name" value="Kinase-like_dom_sf"/>
</dbReference>
<dbReference type="Gene3D" id="1.10.510.10">
    <property type="entry name" value="Transferase(Phosphotransferase) domain 1"/>
    <property type="match status" value="1"/>
</dbReference>
<evidence type="ECO:0000256" key="6">
    <source>
        <dbReference type="ARBA" id="ARBA00048367"/>
    </source>
</evidence>
<protein>
    <recommendedName>
        <fullName evidence="2">cyclin-dependent kinase</fullName>
        <ecNumber evidence="2">2.7.11.22</ecNumber>
    </recommendedName>
</protein>
<evidence type="ECO:0000256" key="4">
    <source>
        <dbReference type="ARBA" id="ARBA00022840"/>
    </source>
</evidence>
<dbReference type="GeneID" id="64963964"/>
<dbReference type="EMBL" id="AP024430">
    <property type="protein sequence ID" value="BCS02643.1"/>
    <property type="molecule type" value="Genomic_DNA"/>
</dbReference>
<accession>A0A7R7WGM5</accession>
<evidence type="ECO:0000259" key="7">
    <source>
        <dbReference type="PROSITE" id="PS50011"/>
    </source>
</evidence>
<reference evidence="8" key="2">
    <citation type="submission" date="2021-02" db="EMBL/GenBank/DDBJ databases">
        <title>Aspergillus luchuensis mut. kawachii IFO 4304 genome sequence.</title>
        <authorList>
            <person name="Mori K."/>
            <person name="Kadooka C."/>
            <person name="Goto M."/>
            <person name="Futagami T."/>
        </authorList>
    </citation>
    <scope>NUCLEOTIDE SEQUENCE</scope>
    <source>
        <strain evidence="8">IFO 4308</strain>
    </source>
</reference>
<dbReference type="EC" id="2.7.11.22" evidence="2"/>
<dbReference type="OrthoDB" id="5979581at2759"/>
<dbReference type="PROSITE" id="PS00108">
    <property type="entry name" value="PROTEIN_KINASE_ST"/>
    <property type="match status" value="1"/>
</dbReference>
<dbReference type="InterPro" id="IPR008271">
    <property type="entry name" value="Ser/Thr_kinase_AS"/>
</dbReference>
<dbReference type="AlphaFoldDB" id="A0A7R7WGM5"/>
<dbReference type="InterPro" id="IPR000719">
    <property type="entry name" value="Prot_kinase_dom"/>
</dbReference>
<reference evidence="8" key="1">
    <citation type="submission" date="2021-01" db="EMBL/GenBank/DDBJ databases">
        <authorList>
            <consortium name="Aspergillus luchuensis mut. kawachii IFO 4304 genome sequencing consortium"/>
            <person name="Kazuki M."/>
            <person name="Futagami T."/>
        </authorList>
    </citation>
    <scope>NUCLEOTIDE SEQUENCE</scope>
    <source>
        <strain evidence="8">IFO 4308</strain>
    </source>
</reference>
<evidence type="ECO:0000313" key="9">
    <source>
        <dbReference type="Proteomes" id="UP000661280"/>
    </source>
</evidence>
<dbReference type="GO" id="GO:0005524">
    <property type="term" value="F:ATP binding"/>
    <property type="evidence" value="ECO:0007669"/>
    <property type="project" value="UniProtKB-KW"/>
</dbReference>
<dbReference type="PROSITE" id="PS50011">
    <property type="entry name" value="PROTEIN_KINASE_DOM"/>
    <property type="match status" value="1"/>
</dbReference>
<comment type="catalytic activity">
    <reaction evidence="6">
        <text>L-seryl-[protein] + ATP = O-phospho-L-seryl-[protein] + ADP + H(+)</text>
        <dbReference type="Rhea" id="RHEA:17989"/>
        <dbReference type="Rhea" id="RHEA-COMP:9863"/>
        <dbReference type="Rhea" id="RHEA-COMP:11604"/>
        <dbReference type="ChEBI" id="CHEBI:15378"/>
        <dbReference type="ChEBI" id="CHEBI:29999"/>
        <dbReference type="ChEBI" id="CHEBI:30616"/>
        <dbReference type="ChEBI" id="CHEBI:83421"/>
        <dbReference type="ChEBI" id="CHEBI:456216"/>
        <dbReference type="EC" id="2.7.11.22"/>
    </reaction>
</comment>
<dbReference type="Gene3D" id="3.30.200.20">
    <property type="entry name" value="Phosphorylase Kinase, domain 1"/>
    <property type="match status" value="1"/>
</dbReference>
<dbReference type="KEGG" id="aluc:AKAW2_60907S"/>
<dbReference type="PANTHER" id="PTHR24056">
    <property type="entry name" value="CELL DIVISION PROTEIN KINASE"/>
    <property type="match status" value="1"/>
</dbReference>
<keyword evidence="4" id="KW-0067">ATP-binding</keyword>
<dbReference type="InterPro" id="IPR050108">
    <property type="entry name" value="CDK"/>
</dbReference>
<comment type="catalytic activity">
    <reaction evidence="5">
        <text>L-threonyl-[protein] + ATP = O-phospho-L-threonyl-[protein] + ADP + H(+)</text>
        <dbReference type="Rhea" id="RHEA:46608"/>
        <dbReference type="Rhea" id="RHEA-COMP:11060"/>
        <dbReference type="Rhea" id="RHEA-COMP:11605"/>
        <dbReference type="ChEBI" id="CHEBI:15378"/>
        <dbReference type="ChEBI" id="CHEBI:30013"/>
        <dbReference type="ChEBI" id="CHEBI:30616"/>
        <dbReference type="ChEBI" id="CHEBI:61977"/>
        <dbReference type="ChEBI" id="CHEBI:456216"/>
        <dbReference type="EC" id="2.7.11.22"/>
    </reaction>
</comment>
<evidence type="ECO:0000256" key="5">
    <source>
        <dbReference type="ARBA" id="ARBA00047811"/>
    </source>
</evidence>
<keyword evidence="9" id="KW-1185">Reference proteome</keyword>
<proteinExistence type="inferred from homology"/>
<dbReference type="SMART" id="SM00220">
    <property type="entry name" value="S_TKc"/>
    <property type="match status" value="1"/>
</dbReference>
<organism evidence="8 9">
    <name type="scientific">Aspergillus kawachii</name>
    <name type="common">White koji mold</name>
    <name type="synonym">Aspergillus awamori var. kawachi</name>
    <dbReference type="NCBI Taxonomy" id="1069201"/>
    <lineage>
        <taxon>Eukaryota</taxon>
        <taxon>Fungi</taxon>
        <taxon>Dikarya</taxon>
        <taxon>Ascomycota</taxon>
        <taxon>Pezizomycotina</taxon>
        <taxon>Eurotiomycetes</taxon>
        <taxon>Eurotiomycetidae</taxon>
        <taxon>Eurotiales</taxon>
        <taxon>Aspergillaceae</taxon>
        <taxon>Aspergillus</taxon>
        <taxon>Aspergillus subgen. Circumdati</taxon>
    </lineage>
</organism>
<keyword evidence="3" id="KW-0547">Nucleotide-binding</keyword>
<comment type="similarity">
    <text evidence="1">Belongs to the protein kinase superfamily. CMGC Ser/Thr protein kinase family. CDC2/CDKX subfamily.</text>
</comment>